<reference evidence="2" key="1">
    <citation type="submission" date="2023-07" db="EMBL/GenBank/DDBJ databases">
        <authorList>
            <consortium name="AG Swart"/>
            <person name="Singh M."/>
            <person name="Singh A."/>
            <person name="Seah K."/>
            <person name="Emmerich C."/>
        </authorList>
    </citation>
    <scope>NUCLEOTIDE SEQUENCE</scope>
    <source>
        <strain evidence="2">DP1</strain>
    </source>
</reference>
<protein>
    <submittedName>
        <fullName evidence="2">Uncharacterized protein</fullName>
    </submittedName>
</protein>
<organism evidence="2 3">
    <name type="scientific">Euplotes crassus</name>
    <dbReference type="NCBI Taxonomy" id="5936"/>
    <lineage>
        <taxon>Eukaryota</taxon>
        <taxon>Sar</taxon>
        <taxon>Alveolata</taxon>
        <taxon>Ciliophora</taxon>
        <taxon>Intramacronucleata</taxon>
        <taxon>Spirotrichea</taxon>
        <taxon>Hypotrichia</taxon>
        <taxon>Euplotida</taxon>
        <taxon>Euplotidae</taxon>
        <taxon>Moneuplotes</taxon>
    </lineage>
</organism>
<evidence type="ECO:0000313" key="3">
    <source>
        <dbReference type="Proteomes" id="UP001295684"/>
    </source>
</evidence>
<name>A0AAD2D0G7_EUPCR</name>
<keyword evidence="1" id="KW-0472">Membrane</keyword>
<feature type="transmembrane region" description="Helical" evidence="1">
    <location>
        <begin position="39"/>
        <end position="57"/>
    </location>
</feature>
<evidence type="ECO:0000313" key="2">
    <source>
        <dbReference type="EMBL" id="CAI2376429.1"/>
    </source>
</evidence>
<sequence length="130" mass="14727">MFKISLKSCEKSTHSSSRSRLGIFLYIFSRSSSSSWSPFHCFCGTIFCLSFFLPGLLSTECVLPNTTLFLLRGIAYVFCEASSCCFLLLLCCLVLFSLPFLTEFLCGLPAEERSSSILFRSLFFHLIFFI</sequence>
<keyword evidence="1" id="KW-1133">Transmembrane helix</keyword>
<keyword evidence="1" id="KW-0812">Transmembrane</keyword>
<accession>A0AAD2D0G7</accession>
<proteinExistence type="predicted"/>
<dbReference type="Proteomes" id="UP001295684">
    <property type="component" value="Unassembled WGS sequence"/>
</dbReference>
<dbReference type="EMBL" id="CAMPGE010017989">
    <property type="protein sequence ID" value="CAI2376429.1"/>
    <property type="molecule type" value="Genomic_DNA"/>
</dbReference>
<evidence type="ECO:0000256" key="1">
    <source>
        <dbReference type="SAM" id="Phobius"/>
    </source>
</evidence>
<keyword evidence="3" id="KW-1185">Reference proteome</keyword>
<feature type="transmembrane region" description="Helical" evidence="1">
    <location>
        <begin position="69"/>
        <end position="96"/>
    </location>
</feature>
<gene>
    <name evidence="2" type="ORF">ECRASSUSDP1_LOCUS17799</name>
</gene>
<comment type="caution">
    <text evidence="2">The sequence shown here is derived from an EMBL/GenBank/DDBJ whole genome shotgun (WGS) entry which is preliminary data.</text>
</comment>
<dbReference type="AlphaFoldDB" id="A0AAD2D0G7"/>